<evidence type="ECO:0000259" key="5">
    <source>
        <dbReference type="Pfam" id="PF25973"/>
    </source>
</evidence>
<dbReference type="SUPFAM" id="SSF111369">
    <property type="entry name" value="HlyD-like secretion proteins"/>
    <property type="match status" value="1"/>
</dbReference>
<dbReference type="Pfam" id="PF25973">
    <property type="entry name" value="BSH_CzcB"/>
    <property type="match status" value="1"/>
</dbReference>
<evidence type="ECO:0000313" key="8">
    <source>
        <dbReference type="Proteomes" id="UP000460561"/>
    </source>
</evidence>
<dbReference type="InterPro" id="IPR058792">
    <property type="entry name" value="Beta-barrel_RND_2"/>
</dbReference>
<dbReference type="Pfam" id="PF25954">
    <property type="entry name" value="Beta-barrel_RND_2"/>
    <property type="match status" value="1"/>
</dbReference>
<dbReference type="OrthoDB" id="9806939at2"/>
<feature type="domain" description="CusB-like beta-barrel" evidence="4">
    <location>
        <begin position="191"/>
        <end position="265"/>
    </location>
</feature>
<evidence type="ECO:0000313" key="7">
    <source>
        <dbReference type="EMBL" id="MXP25456.1"/>
    </source>
</evidence>
<dbReference type="InterPro" id="IPR058637">
    <property type="entry name" value="YknX-like_C"/>
</dbReference>
<dbReference type="InterPro" id="IPR006143">
    <property type="entry name" value="RND_pump_MFP"/>
</dbReference>
<gene>
    <name evidence="7" type="ORF">GRI39_05295</name>
</gene>
<proteinExistence type="inferred from homology"/>
<dbReference type="GO" id="GO:1990281">
    <property type="term" value="C:efflux pump complex"/>
    <property type="evidence" value="ECO:0007669"/>
    <property type="project" value="TreeGrafter"/>
</dbReference>
<keyword evidence="3" id="KW-0732">Signal</keyword>
<name>A0A845AA91_9SPHN</name>
<feature type="region of interest" description="Disordered" evidence="2">
    <location>
        <begin position="335"/>
        <end position="364"/>
    </location>
</feature>
<dbReference type="PANTHER" id="PTHR30469">
    <property type="entry name" value="MULTIDRUG RESISTANCE PROTEIN MDTA"/>
    <property type="match status" value="1"/>
</dbReference>
<evidence type="ECO:0000256" key="1">
    <source>
        <dbReference type="ARBA" id="ARBA00009477"/>
    </source>
</evidence>
<evidence type="ECO:0000259" key="6">
    <source>
        <dbReference type="Pfam" id="PF25989"/>
    </source>
</evidence>
<evidence type="ECO:0000256" key="3">
    <source>
        <dbReference type="SAM" id="SignalP"/>
    </source>
</evidence>
<protein>
    <submittedName>
        <fullName evidence="7">Efflux RND transporter periplasmic adaptor subunit</fullName>
    </submittedName>
</protein>
<dbReference type="PANTHER" id="PTHR30469:SF11">
    <property type="entry name" value="BLL4320 PROTEIN"/>
    <property type="match status" value="1"/>
</dbReference>
<dbReference type="Pfam" id="PF25989">
    <property type="entry name" value="YknX_C"/>
    <property type="match status" value="1"/>
</dbReference>
<evidence type="ECO:0000259" key="4">
    <source>
        <dbReference type="Pfam" id="PF25954"/>
    </source>
</evidence>
<feature type="signal peptide" evidence="3">
    <location>
        <begin position="1"/>
        <end position="20"/>
    </location>
</feature>
<dbReference type="NCBIfam" id="TIGR01730">
    <property type="entry name" value="RND_mfp"/>
    <property type="match status" value="1"/>
</dbReference>
<dbReference type="RefSeq" id="WP_160738688.1">
    <property type="nucleotide sequence ID" value="NZ_WTYQ01000002.1"/>
</dbReference>
<evidence type="ECO:0000256" key="2">
    <source>
        <dbReference type="SAM" id="MobiDB-lite"/>
    </source>
</evidence>
<comment type="similarity">
    <text evidence="1">Belongs to the membrane fusion protein (MFP) (TC 8.A.1) family.</text>
</comment>
<dbReference type="InterPro" id="IPR058647">
    <property type="entry name" value="BSH_CzcB-like"/>
</dbReference>
<sequence length="364" mass="39505">MALTPRAFLMPILLFITSCADNDDKKGDEAVPIVAQTISFLPEKNEVEAVGTARAMTSAQIFPETAGQVRRVLFSAGDYVRKGQRLVEVDSRREKLAVDLAKVRVQEASQLLTRYRRIEDTGALSASQIEAGETALASAKVELQQAQTNLADRTVRAPFSGHIGITDVDTGDRVTSTTAIAQLDQRSALYVDFSAPEGIFAQLRPGQSVTVTPFTDTGRTIDAKVIATDSSVSADQRSFIVRTRINNADDSLRPGMSFRVTFSTQGNPRPAVPEQAIVWGGEGSYIWTVRDGKAHRVPVTITSRRDGMAFVDAKLSSTEMIVIEGVQKMREGQDVRILKPSPPPARDATLTRQKKGDAVGNNDG</sequence>
<dbReference type="Gene3D" id="1.10.287.470">
    <property type="entry name" value="Helix hairpin bin"/>
    <property type="match status" value="1"/>
</dbReference>
<dbReference type="Gene3D" id="2.40.30.170">
    <property type="match status" value="1"/>
</dbReference>
<accession>A0A845AA91</accession>
<feature type="chain" id="PRO_5032345819" evidence="3">
    <location>
        <begin position="21"/>
        <end position="364"/>
    </location>
</feature>
<feature type="domain" description="CzcB-like barrel-sandwich hybrid" evidence="5">
    <location>
        <begin position="58"/>
        <end position="182"/>
    </location>
</feature>
<reference evidence="7 8" key="1">
    <citation type="submission" date="2019-12" db="EMBL/GenBank/DDBJ databases">
        <title>Genomic-based taxomic classification of the family Erythrobacteraceae.</title>
        <authorList>
            <person name="Xu L."/>
        </authorList>
    </citation>
    <scope>NUCLEOTIDE SEQUENCE [LARGE SCALE GENOMIC DNA]</scope>
    <source>
        <strain evidence="7 8">DSM 18604</strain>
    </source>
</reference>
<feature type="domain" description="YknX-like C-terminal permuted SH3-like" evidence="6">
    <location>
        <begin position="271"/>
        <end position="336"/>
    </location>
</feature>
<dbReference type="Gene3D" id="2.40.50.100">
    <property type="match status" value="1"/>
</dbReference>
<dbReference type="AlphaFoldDB" id="A0A845AA91"/>
<dbReference type="EMBL" id="WTYQ01000002">
    <property type="protein sequence ID" value="MXP25456.1"/>
    <property type="molecule type" value="Genomic_DNA"/>
</dbReference>
<dbReference type="Proteomes" id="UP000460561">
    <property type="component" value="Unassembled WGS sequence"/>
</dbReference>
<dbReference type="Gene3D" id="2.40.420.20">
    <property type="match status" value="1"/>
</dbReference>
<dbReference type="GO" id="GO:0015562">
    <property type="term" value="F:efflux transmembrane transporter activity"/>
    <property type="evidence" value="ECO:0007669"/>
    <property type="project" value="TreeGrafter"/>
</dbReference>
<dbReference type="PROSITE" id="PS51257">
    <property type="entry name" value="PROKAR_LIPOPROTEIN"/>
    <property type="match status" value="1"/>
</dbReference>
<keyword evidence="8" id="KW-1185">Reference proteome</keyword>
<organism evidence="7 8">
    <name type="scientific">Altericroceibacterium indicum</name>
    <dbReference type="NCBI Taxonomy" id="374177"/>
    <lineage>
        <taxon>Bacteria</taxon>
        <taxon>Pseudomonadati</taxon>
        <taxon>Pseudomonadota</taxon>
        <taxon>Alphaproteobacteria</taxon>
        <taxon>Sphingomonadales</taxon>
        <taxon>Erythrobacteraceae</taxon>
        <taxon>Altericroceibacterium</taxon>
    </lineage>
</organism>
<comment type="caution">
    <text evidence="7">The sequence shown here is derived from an EMBL/GenBank/DDBJ whole genome shotgun (WGS) entry which is preliminary data.</text>
</comment>